<reference evidence="2 3" key="1">
    <citation type="submission" date="2016-10" db="EMBL/GenBank/DDBJ databases">
        <authorList>
            <person name="de Groot N.N."/>
        </authorList>
    </citation>
    <scope>NUCLEOTIDE SEQUENCE [LARGE SCALE GENOMIC DNA]</scope>
    <source>
        <strain evidence="2 3">DSM 7343</strain>
    </source>
</reference>
<feature type="transmembrane region" description="Helical" evidence="1">
    <location>
        <begin position="16"/>
        <end position="34"/>
    </location>
</feature>
<dbReference type="OrthoDB" id="9778037at2"/>
<dbReference type="PANTHER" id="PTHR34351:SF1">
    <property type="entry name" value="SLR1927 PROTEIN"/>
    <property type="match status" value="1"/>
</dbReference>
<dbReference type="AlphaFoldDB" id="A0A1H4BMZ1"/>
<proteinExistence type="predicted"/>
<keyword evidence="1" id="KW-0812">Transmembrane</keyword>
<name>A0A1H4BMZ1_9BACT</name>
<keyword evidence="3" id="KW-1185">Reference proteome</keyword>
<protein>
    <submittedName>
        <fullName evidence="2">Uncharacterized conserved protein, DUF58 family, contains vWF domain</fullName>
    </submittedName>
</protein>
<keyword evidence="1" id="KW-1133">Transmembrane helix</keyword>
<dbReference type="RefSeq" id="WP_092348532.1">
    <property type="nucleotide sequence ID" value="NZ_FNQN01000006.1"/>
</dbReference>
<dbReference type="PANTHER" id="PTHR34351">
    <property type="entry name" value="SLR1927 PROTEIN-RELATED"/>
    <property type="match status" value="1"/>
</dbReference>
<accession>A0A1H4BMZ1</accession>
<dbReference type="EMBL" id="FNQN01000006">
    <property type="protein sequence ID" value="SEA49499.1"/>
    <property type="molecule type" value="Genomic_DNA"/>
</dbReference>
<dbReference type="STRING" id="37625.SAMN05660420_02291"/>
<organism evidence="2 3">
    <name type="scientific">Desulfuromusa kysingii</name>
    <dbReference type="NCBI Taxonomy" id="37625"/>
    <lineage>
        <taxon>Bacteria</taxon>
        <taxon>Pseudomonadati</taxon>
        <taxon>Thermodesulfobacteriota</taxon>
        <taxon>Desulfuromonadia</taxon>
        <taxon>Desulfuromonadales</taxon>
        <taxon>Geopsychrobacteraceae</taxon>
        <taxon>Desulfuromusa</taxon>
    </lineage>
</organism>
<evidence type="ECO:0000256" key="1">
    <source>
        <dbReference type="SAM" id="Phobius"/>
    </source>
</evidence>
<keyword evidence="1" id="KW-0472">Membrane</keyword>
<evidence type="ECO:0000313" key="2">
    <source>
        <dbReference type="EMBL" id="SEA49499.1"/>
    </source>
</evidence>
<evidence type="ECO:0000313" key="3">
    <source>
        <dbReference type="Proteomes" id="UP000199409"/>
    </source>
</evidence>
<gene>
    <name evidence="2" type="ORF">SAMN05660420_02291</name>
</gene>
<sequence length="279" mass="31494">MTLLLGFGAVNTGNNLLYLMVSALLGFMSVSGFLGHWNLQKLDLTLEPPEEIYAGLETLVNVKVFNRRRWLPAFLLDISIDNNYRHPGHLALLKRREQQGVGVAMTFPDRGDHCQHRVTVSSAFPINFFVRYRHVELQQAITVFPRPIHCYNQGVTDVQHESGGENALRRGFDGDIHQIKDYVGGEPLKMIHWKLSARHDSLKLKELSSQYQPPIEIDPLALPGQELEQQLCCASYLVNDLICSHQPVGLKLKSHVIAPGLGNAHKIYLLKELARYGKD</sequence>
<dbReference type="Proteomes" id="UP000199409">
    <property type="component" value="Unassembled WGS sequence"/>
</dbReference>